<dbReference type="InterPro" id="IPR027417">
    <property type="entry name" value="P-loop_NTPase"/>
</dbReference>
<dbReference type="eggNOG" id="COG1122">
    <property type="taxonomic scope" value="Bacteria"/>
</dbReference>
<comment type="subcellular location">
    <subcellularLocation>
        <location evidence="1">Cell membrane</location>
        <topology evidence="1">Peripheral membrane protein</topology>
    </subcellularLocation>
</comment>
<evidence type="ECO:0000256" key="2">
    <source>
        <dbReference type="ARBA" id="ARBA00005417"/>
    </source>
</evidence>
<evidence type="ECO:0000256" key="7">
    <source>
        <dbReference type="ARBA" id="ARBA00022967"/>
    </source>
</evidence>
<dbReference type="Proteomes" id="UP000005850">
    <property type="component" value="Chromosome"/>
</dbReference>
<dbReference type="STRING" id="1042163.BRLA_c012030"/>
<dbReference type="InterPro" id="IPR050095">
    <property type="entry name" value="ECF_ABC_transporter_ATP-bd"/>
</dbReference>
<dbReference type="SUPFAM" id="SSF52540">
    <property type="entry name" value="P-loop containing nucleoside triphosphate hydrolases"/>
    <property type="match status" value="1"/>
</dbReference>
<keyword evidence="11" id="KW-1185">Reference proteome</keyword>
<dbReference type="GO" id="GO:0015087">
    <property type="term" value="F:cobalt ion transmembrane transporter activity"/>
    <property type="evidence" value="ECO:0007669"/>
    <property type="project" value="UniProtKB-ARBA"/>
</dbReference>
<dbReference type="FunFam" id="3.40.50.300:FF:000224">
    <property type="entry name" value="Energy-coupling factor transporter ATP-binding protein EcfA"/>
    <property type="match status" value="1"/>
</dbReference>
<organism evidence="10 11">
    <name type="scientific">Brevibacillus laterosporus LMG 15441</name>
    <dbReference type="NCBI Taxonomy" id="1042163"/>
    <lineage>
        <taxon>Bacteria</taxon>
        <taxon>Bacillati</taxon>
        <taxon>Bacillota</taxon>
        <taxon>Bacilli</taxon>
        <taxon>Bacillales</taxon>
        <taxon>Paenibacillaceae</taxon>
        <taxon>Brevibacillus</taxon>
    </lineage>
</organism>
<dbReference type="EC" id="3.6.3.-" evidence="10"/>
<proteinExistence type="inferred from homology"/>
<dbReference type="InterPro" id="IPR017871">
    <property type="entry name" value="ABC_transporter-like_CS"/>
</dbReference>
<dbReference type="CDD" id="cd03225">
    <property type="entry name" value="ABC_cobalt_CbiO_domain1"/>
    <property type="match status" value="1"/>
</dbReference>
<evidence type="ECO:0000313" key="10">
    <source>
        <dbReference type="EMBL" id="AIG25543.1"/>
    </source>
</evidence>
<keyword evidence="4" id="KW-1003">Cell membrane</keyword>
<evidence type="ECO:0000259" key="9">
    <source>
        <dbReference type="PROSITE" id="PS50893"/>
    </source>
</evidence>
<evidence type="ECO:0000313" key="11">
    <source>
        <dbReference type="Proteomes" id="UP000005850"/>
    </source>
</evidence>
<keyword evidence="6 10" id="KW-0067">ATP-binding</keyword>
<dbReference type="GO" id="GO:0016887">
    <property type="term" value="F:ATP hydrolysis activity"/>
    <property type="evidence" value="ECO:0007669"/>
    <property type="project" value="InterPro"/>
</dbReference>
<gene>
    <name evidence="10" type="primary">ecfA3</name>
    <name evidence="10" type="ORF">BRLA_c012030</name>
</gene>
<dbReference type="GO" id="GO:0043190">
    <property type="term" value="C:ATP-binding cassette (ABC) transporter complex"/>
    <property type="evidence" value="ECO:0007669"/>
    <property type="project" value="TreeGrafter"/>
</dbReference>
<evidence type="ECO:0000256" key="1">
    <source>
        <dbReference type="ARBA" id="ARBA00004202"/>
    </source>
</evidence>
<dbReference type="InterPro" id="IPR003593">
    <property type="entry name" value="AAA+_ATPase"/>
</dbReference>
<keyword evidence="7" id="KW-1278">Translocase</keyword>
<dbReference type="RefSeq" id="WP_003334906.1">
    <property type="nucleotide sequence ID" value="NZ_CP007806.1"/>
</dbReference>
<evidence type="ECO:0000256" key="5">
    <source>
        <dbReference type="ARBA" id="ARBA00022741"/>
    </source>
</evidence>
<dbReference type="GO" id="GO:0005524">
    <property type="term" value="F:ATP binding"/>
    <property type="evidence" value="ECO:0007669"/>
    <property type="project" value="UniProtKB-KW"/>
</dbReference>
<feature type="domain" description="ABC transporter" evidence="9">
    <location>
        <begin position="5"/>
        <end position="242"/>
    </location>
</feature>
<evidence type="ECO:0000256" key="4">
    <source>
        <dbReference type="ARBA" id="ARBA00022475"/>
    </source>
</evidence>
<evidence type="ECO:0000256" key="6">
    <source>
        <dbReference type="ARBA" id="ARBA00022840"/>
    </source>
</evidence>
<accession>A0A075R2W7</accession>
<dbReference type="PANTHER" id="PTHR43553">
    <property type="entry name" value="HEAVY METAL TRANSPORTER"/>
    <property type="match status" value="1"/>
</dbReference>
<protein>
    <submittedName>
        <fullName evidence="10">Energy-coupling factor transporter ATP-binding protein EcfA3</fullName>
        <ecNumber evidence="10">3.6.3.-</ecNumber>
    </submittedName>
</protein>
<dbReference type="InterPro" id="IPR003439">
    <property type="entry name" value="ABC_transporter-like_ATP-bd"/>
</dbReference>
<dbReference type="HOGENOM" id="CLU_000604_1_22_9"/>
<dbReference type="Pfam" id="PF00005">
    <property type="entry name" value="ABC_tran"/>
    <property type="match status" value="1"/>
</dbReference>
<keyword evidence="5" id="KW-0547">Nucleotide-binding</keyword>
<dbReference type="PROSITE" id="PS00211">
    <property type="entry name" value="ABC_TRANSPORTER_1"/>
    <property type="match status" value="1"/>
</dbReference>
<dbReference type="AlphaFoldDB" id="A0A075R2W7"/>
<comment type="similarity">
    <text evidence="2">Belongs to the ABC transporter superfamily.</text>
</comment>
<dbReference type="Gene3D" id="3.40.50.300">
    <property type="entry name" value="P-loop containing nucleotide triphosphate hydrolases"/>
    <property type="match status" value="1"/>
</dbReference>
<dbReference type="PROSITE" id="PS50893">
    <property type="entry name" value="ABC_TRANSPORTER_2"/>
    <property type="match status" value="1"/>
</dbReference>
<dbReference type="SMART" id="SM00382">
    <property type="entry name" value="AAA"/>
    <property type="match status" value="1"/>
</dbReference>
<dbReference type="GO" id="GO:0042626">
    <property type="term" value="F:ATPase-coupled transmembrane transporter activity"/>
    <property type="evidence" value="ECO:0007669"/>
    <property type="project" value="TreeGrafter"/>
</dbReference>
<dbReference type="EMBL" id="CP007806">
    <property type="protein sequence ID" value="AIG25543.1"/>
    <property type="molecule type" value="Genomic_DNA"/>
</dbReference>
<sequence length="294" mass="33655">METLISLEKVSYAYEHKTNSLALKEINLRIPKGKKIVLLGHNGSGKSTLFLQANGIYRPTEGKLYYKGEPYRYDRRFLQELRSKVGLVMQDPEHQLLAATVAEDLSYGLCNQGLSTDQVRERVLATAEAFQIKEWLHLPLHQLSLGQKKLVTLAGVVVLQPELLLLDEPTAYLDSYHTQLFLTQLEQIYQQGTTVVMSTHDLELAYAWADWVFIMHRGSLLLEGTPQEVFCQRELLSRVQLGVPLLYSVWESIQPLLNEEQRATWTAPRTVQEWCGYAERIGIKEKELLLVTKN</sequence>
<evidence type="ECO:0000256" key="3">
    <source>
        <dbReference type="ARBA" id="ARBA00022448"/>
    </source>
</evidence>
<dbReference type="PANTHER" id="PTHR43553:SF24">
    <property type="entry name" value="ENERGY-COUPLING FACTOR TRANSPORTER ATP-BINDING PROTEIN ECFA1"/>
    <property type="match status" value="1"/>
</dbReference>
<dbReference type="InterPro" id="IPR015856">
    <property type="entry name" value="ABC_transpr_CbiO/EcfA_su"/>
</dbReference>
<keyword evidence="10" id="KW-0378">Hydrolase</keyword>
<keyword evidence="3" id="KW-0813">Transport</keyword>
<dbReference type="KEGG" id="blr:BRLA_c012030"/>
<reference evidence="10 11" key="1">
    <citation type="journal article" date="2011" name="J. Bacteriol.">
        <title>Genome sequence of Brevibacillus laterosporus LMG 15441, a pathogen of invertebrates.</title>
        <authorList>
            <person name="Djukic M."/>
            <person name="Poehlein A."/>
            <person name="Thurmer A."/>
            <person name="Daniel R."/>
        </authorList>
    </citation>
    <scope>NUCLEOTIDE SEQUENCE [LARGE SCALE GENOMIC DNA]</scope>
    <source>
        <strain evidence="10 11">LMG 15441</strain>
    </source>
</reference>
<keyword evidence="8" id="KW-0472">Membrane</keyword>
<evidence type="ECO:0000256" key="8">
    <source>
        <dbReference type="ARBA" id="ARBA00023136"/>
    </source>
</evidence>
<name>A0A075R2W7_BRELA</name>